<keyword evidence="1" id="KW-0472">Membrane</keyword>
<sequence>MALLFAVLPAMLYWQHRRRRWWTMGAGLTVFILALDHLMLKDRGSMWQTLAATGILWGPSYLALTVLWASLRGMGRAVSGDGRAAALSWSDCVVIALLAIMAHLLFFIAATIADVAGAALLGVVGDFVNCLYQLARPVDFRTHGDQLNMLLAALPTLVLATLLQAWLRRRRAVIQGTRPR</sequence>
<feature type="transmembrane region" description="Helical" evidence="1">
    <location>
        <begin position="21"/>
        <end position="40"/>
    </location>
</feature>
<evidence type="ECO:0000256" key="1">
    <source>
        <dbReference type="SAM" id="Phobius"/>
    </source>
</evidence>
<reference evidence="3" key="1">
    <citation type="journal article" date="2015" name="Genome Announc.">
        <title>Complete Genome Sequence of Herbaspirillum hiltneri N3 (DSM 17495), Isolated from Surface-Sterilized Wheat Roots.</title>
        <authorList>
            <person name="Guizelini D."/>
            <person name="Saizaki P.M."/>
            <person name="Coimbra N.A."/>
            <person name="Weiss V.A."/>
            <person name="Faoro H."/>
            <person name="Sfeir M.Z."/>
            <person name="Baura V.A."/>
            <person name="Monteiro R.A."/>
            <person name="Chubatsu L.S."/>
            <person name="Souza E.M."/>
            <person name="Cruz L.M."/>
            <person name="Pedrosa F.O."/>
            <person name="Raittz R.T."/>
            <person name="Marchaukoski J.N."/>
            <person name="Steffens M.B."/>
        </authorList>
    </citation>
    <scope>NUCLEOTIDE SEQUENCE [LARGE SCALE GENOMIC DNA]</scope>
    <source>
        <strain evidence="3">N3</strain>
    </source>
</reference>
<keyword evidence="3" id="KW-1185">Reference proteome</keyword>
<dbReference type="Proteomes" id="UP000063429">
    <property type="component" value="Chromosome"/>
</dbReference>
<feature type="transmembrane region" description="Helical" evidence="1">
    <location>
        <begin position="92"/>
        <end position="112"/>
    </location>
</feature>
<keyword evidence="1" id="KW-1133">Transmembrane helix</keyword>
<evidence type="ECO:0000313" key="2">
    <source>
        <dbReference type="EMBL" id="AKZ63820.1"/>
    </source>
</evidence>
<evidence type="ECO:0000313" key="3">
    <source>
        <dbReference type="Proteomes" id="UP000063429"/>
    </source>
</evidence>
<accession>A0ABN4HYF9</accession>
<proteinExistence type="predicted"/>
<dbReference type="EMBL" id="CP011409">
    <property type="protein sequence ID" value="AKZ63820.1"/>
    <property type="molecule type" value="Genomic_DNA"/>
</dbReference>
<name>A0ABN4HYF9_9BURK</name>
<organism evidence="2 3">
    <name type="scientific">Herbaspirillum hiltneri N3</name>
    <dbReference type="NCBI Taxonomy" id="1262470"/>
    <lineage>
        <taxon>Bacteria</taxon>
        <taxon>Pseudomonadati</taxon>
        <taxon>Pseudomonadota</taxon>
        <taxon>Betaproteobacteria</taxon>
        <taxon>Burkholderiales</taxon>
        <taxon>Oxalobacteraceae</taxon>
        <taxon>Herbaspirillum</taxon>
    </lineage>
</organism>
<protein>
    <submittedName>
        <fullName evidence="2">Uncharacterized protein</fullName>
    </submittedName>
</protein>
<keyword evidence="1" id="KW-0812">Transmembrane</keyword>
<feature type="transmembrane region" description="Helical" evidence="1">
    <location>
        <begin position="147"/>
        <end position="167"/>
    </location>
</feature>
<gene>
    <name evidence="2" type="ORF">F506_15135</name>
</gene>
<feature type="transmembrane region" description="Helical" evidence="1">
    <location>
        <begin position="46"/>
        <end position="71"/>
    </location>
</feature>